<feature type="transmembrane region" description="Helical" evidence="6">
    <location>
        <begin position="53"/>
        <end position="74"/>
    </location>
</feature>
<dbReference type="GO" id="GO:0016020">
    <property type="term" value="C:membrane"/>
    <property type="evidence" value="ECO:0007669"/>
    <property type="project" value="UniProtKB-SubCell"/>
</dbReference>
<sequence length="165" mass="18976">MNIFKVNGKFNIGDLIISILIALGGGMVIGIITASSDKQYLNLSKPILSPPSWIFPIVWIILYLLMAIAAYRVYQLEKQGININNALLFYSIQLVLNFLWPLIFFKLRLYGLAFIELVVLFIFIIITFIKFLKVDRVSGILIAPYILWVTYAGVLNFFIWMMNEM</sequence>
<comment type="similarity">
    <text evidence="2">Belongs to the TspO/BZRP family.</text>
</comment>
<evidence type="ECO:0000256" key="4">
    <source>
        <dbReference type="ARBA" id="ARBA00022989"/>
    </source>
</evidence>
<dbReference type="Pfam" id="PF03073">
    <property type="entry name" value="TspO_MBR"/>
    <property type="match status" value="1"/>
</dbReference>
<evidence type="ECO:0000313" key="7">
    <source>
        <dbReference type="EMBL" id="QAA33925.1"/>
    </source>
</evidence>
<keyword evidence="8" id="KW-1185">Reference proteome</keyword>
<evidence type="ECO:0000256" key="5">
    <source>
        <dbReference type="ARBA" id="ARBA00023136"/>
    </source>
</evidence>
<accession>A0A410DXY0</accession>
<comment type="subcellular location">
    <subcellularLocation>
        <location evidence="1">Membrane</location>
        <topology evidence="1">Multi-pass membrane protein</topology>
    </subcellularLocation>
</comment>
<dbReference type="CDD" id="cd15904">
    <property type="entry name" value="TSPO_MBR"/>
    <property type="match status" value="1"/>
</dbReference>
<dbReference type="Proteomes" id="UP000286268">
    <property type="component" value="Chromosome"/>
</dbReference>
<name>A0A410DXY0_9CLOT</name>
<dbReference type="AlphaFoldDB" id="A0A410DXY0"/>
<evidence type="ECO:0000256" key="2">
    <source>
        <dbReference type="ARBA" id="ARBA00007524"/>
    </source>
</evidence>
<dbReference type="InterPro" id="IPR004307">
    <property type="entry name" value="TspO_MBR"/>
</dbReference>
<feature type="transmembrane region" description="Helical" evidence="6">
    <location>
        <begin position="86"/>
        <end position="103"/>
    </location>
</feature>
<keyword evidence="5 6" id="KW-0472">Membrane</keyword>
<keyword evidence="4 6" id="KW-1133">Transmembrane helix</keyword>
<dbReference type="GO" id="GO:0033013">
    <property type="term" value="P:tetrapyrrole metabolic process"/>
    <property type="evidence" value="ECO:0007669"/>
    <property type="project" value="UniProtKB-ARBA"/>
</dbReference>
<evidence type="ECO:0000256" key="1">
    <source>
        <dbReference type="ARBA" id="ARBA00004141"/>
    </source>
</evidence>
<dbReference type="FunFam" id="1.20.1260.100:FF:000001">
    <property type="entry name" value="translocator protein 2"/>
    <property type="match status" value="1"/>
</dbReference>
<reference evidence="7 8" key="1">
    <citation type="submission" date="2018-01" db="EMBL/GenBank/DDBJ databases">
        <title>Genome Sequencing and Assembly of Anaerobacter polyendosporus strain CT4.</title>
        <authorList>
            <person name="Tachaapaikoon C."/>
            <person name="Sutheeworapong S."/>
            <person name="Jenjaroenpun P."/>
            <person name="Wongsurawat T."/>
            <person name="Nookeaw I."/>
            <person name="Cheawchanlertfa P."/>
            <person name="Kosugi A."/>
            <person name="Cheevadhanarak S."/>
            <person name="Ratanakhanokchai K."/>
        </authorList>
    </citation>
    <scope>NUCLEOTIDE SEQUENCE [LARGE SCALE GENOMIC DNA]</scope>
    <source>
        <strain evidence="7 8">CT4</strain>
    </source>
</reference>
<protein>
    <submittedName>
        <fullName evidence="7">Tryptophan-rich sensory protein</fullName>
    </submittedName>
</protein>
<dbReference type="OrthoDB" id="9795496at2"/>
<organism evidence="7 8">
    <name type="scientific">Clostridium manihotivorum</name>
    <dbReference type="NCBI Taxonomy" id="2320868"/>
    <lineage>
        <taxon>Bacteria</taxon>
        <taxon>Bacillati</taxon>
        <taxon>Bacillota</taxon>
        <taxon>Clostridia</taxon>
        <taxon>Eubacteriales</taxon>
        <taxon>Clostridiaceae</taxon>
        <taxon>Clostridium</taxon>
    </lineage>
</organism>
<feature type="transmembrane region" description="Helical" evidence="6">
    <location>
        <begin position="141"/>
        <end position="162"/>
    </location>
</feature>
<feature type="transmembrane region" description="Helical" evidence="6">
    <location>
        <begin position="109"/>
        <end position="129"/>
    </location>
</feature>
<evidence type="ECO:0000256" key="6">
    <source>
        <dbReference type="SAM" id="Phobius"/>
    </source>
</evidence>
<feature type="transmembrane region" description="Helical" evidence="6">
    <location>
        <begin position="12"/>
        <end position="33"/>
    </location>
</feature>
<dbReference type="PANTHER" id="PTHR10057:SF0">
    <property type="entry name" value="TRANSLOCATOR PROTEIN"/>
    <property type="match status" value="1"/>
</dbReference>
<keyword evidence="3 6" id="KW-0812">Transmembrane</keyword>
<dbReference type="RefSeq" id="WP_128214645.1">
    <property type="nucleotide sequence ID" value="NZ_CP025746.1"/>
</dbReference>
<gene>
    <name evidence="7" type="ORF">C1I91_21090</name>
</gene>
<proteinExistence type="inferred from homology"/>
<dbReference type="PANTHER" id="PTHR10057">
    <property type="entry name" value="PERIPHERAL-TYPE BENZODIAZEPINE RECEPTOR"/>
    <property type="match status" value="1"/>
</dbReference>
<dbReference type="EMBL" id="CP025746">
    <property type="protein sequence ID" value="QAA33925.1"/>
    <property type="molecule type" value="Genomic_DNA"/>
</dbReference>
<dbReference type="InterPro" id="IPR038330">
    <property type="entry name" value="TspO/MBR-related_sf"/>
</dbReference>
<dbReference type="PIRSF" id="PIRSF005859">
    <property type="entry name" value="PBR"/>
    <property type="match status" value="1"/>
</dbReference>
<evidence type="ECO:0000256" key="3">
    <source>
        <dbReference type="ARBA" id="ARBA00022692"/>
    </source>
</evidence>
<dbReference type="Gene3D" id="1.20.1260.100">
    <property type="entry name" value="TspO/MBR protein"/>
    <property type="match status" value="1"/>
</dbReference>
<evidence type="ECO:0000313" key="8">
    <source>
        <dbReference type="Proteomes" id="UP000286268"/>
    </source>
</evidence>
<dbReference type="KEGG" id="cmah:C1I91_21090"/>